<feature type="non-terminal residue" evidence="9">
    <location>
        <position position="1"/>
    </location>
</feature>
<dbReference type="Gene3D" id="1.10.10.60">
    <property type="entry name" value="Homeodomain-like"/>
    <property type="match status" value="1"/>
</dbReference>
<reference evidence="9 10" key="1">
    <citation type="journal article" date="2018" name="Mol. Genet. Genomics">
        <title>The red deer Cervus elaphus genome CerEla1.0: sequencing, annotating, genes, and chromosomes.</title>
        <authorList>
            <person name="Bana N.A."/>
            <person name="Nyiri A."/>
            <person name="Nagy J."/>
            <person name="Frank K."/>
            <person name="Nagy T."/>
            <person name="Steger V."/>
            <person name="Schiller M."/>
            <person name="Lakatos P."/>
            <person name="Sugar L."/>
            <person name="Horn P."/>
            <person name="Barta E."/>
            <person name="Orosz L."/>
        </authorList>
    </citation>
    <scope>NUCLEOTIDE SEQUENCE [LARGE SCALE GENOMIC DNA]</scope>
    <source>
        <strain evidence="9">Hungarian</strain>
    </source>
</reference>
<evidence type="ECO:0000313" key="9">
    <source>
        <dbReference type="EMBL" id="OWK03527.1"/>
    </source>
</evidence>
<comment type="similarity">
    <text evidence="2">Belongs to the SNF2/RAD54 helicase family.</text>
</comment>
<feature type="region of interest" description="Disordered" evidence="7">
    <location>
        <begin position="960"/>
        <end position="1003"/>
    </location>
</feature>
<dbReference type="InterPro" id="IPR037259">
    <property type="entry name" value="BRK_sf"/>
</dbReference>
<feature type="domain" description="BRK" evidence="8">
    <location>
        <begin position="958"/>
        <end position="998"/>
    </location>
</feature>
<dbReference type="AlphaFoldDB" id="A0A212CC15"/>
<dbReference type="PANTHER" id="PTHR46850:SF1">
    <property type="entry name" value="CHROMODOMAIN-HELICASE-DNA-BINDING PROTEIN 9"/>
    <property type="match status" value="1"/>
</dbReference>
<keyword evidence="3" id="KW-0156">Chromatin regulator</keyword>
<comment type="caution">
    <text evidence="9">The sequence shown here is derived from an EMBL/GenBank/DDBJ whole genome shotgun (WGS) entry which is preliminary data.</text>
</comment>
<dbReference type="Pfam" id="PF23078">
    <property type="entry name" value="HTH_CHD6-9"/>
    <property type="match status" value="1"/>
</dbReference>
<dbReference type="Proteomes" id="UP000242450">
    <property type="component" value="Chromosome 23"/>
</dbReference>
<evidence type="ECO:0000256" key="1">
    <source>
        <dbReference type="ARBA" id="ARBA00004123"/>
    </source>
</evidence>
<dbReference type="InterPro" id="IPR056342">
    <property type="entry name" value="HTH_CHD6-9"/>
</dbReference>
<protein>
    <submittedName>
        <fullName evidence="9">CHD6</fullName>
    </submittedName>
</protein>
<feature type="region of interest" description="Disordered" evidence="7">
    <location>
        <begin position="1196"/>
        <end position="1272"/>
    </location>
</feature>
<name>A0A212CC15_CEREH</name>
<feature type="compositionally biased region" description="Acidic residues" evidence="7">
    <location>
        <begin position="420"/>
        <end position="433"/>
    </location>
</feature>
<keyword evidence="6" id="KW-0539">Nucleus</keyword>
<dbReference type="PANTHER" id="PTHR46850">
    <property type="entry name" value="CHROMODOMAIN-HELICASE-DNA-BINDING PROTEIN 9"/>
    <property type="match status" value="1"/>
</dbReference>
<evidence type="ECO:0000256" key="5">
    <source>
        <dbReference type="ARBA" id="ARBA00023163"/>
    </source>
</evidence>
<evidence type="ECO:0000256" key="6">
    <source>
        <dbReference type="ARBA" id="ARBA00023242"/>
    </source>
</evidence>
<evidence type="ECO:0000256" key="7">
    <source>
        <dbReference type="SAM" id="MobiDB-lite"/>
    </source>
</evidence>
<feature type="region of interest" description="Disordered" evidence="7">
    <location>
        <begin position="873"/>
        <end position="907"/>
    </location>
</feature>
<dbReference type="GO" id="GO:0005634">
    <property type="term" value="C:nucleus"/>
    <property type="evidence" value="ECO:0007669"/>
    <property type="project" value="UniProtKB-SubCell"/>
</dbReference>
<gene>
    <name evidence="9" type="ORF">Celaphus_00007984</name>
</gene>
<organism evidence="9 10">
    <name type="scientific">Cervus elaphus hippelaphus</name>
    <name type="common">European red deer</name>
    <dbReference type="NCBI Taxonomy" id="46360"/>
    <lineage>
        <taxon>Eukaryota</taxon>
        <taxon>Metazoa</taxon>
        <taxon>Chordata</taxon>
        <taxon>Craniata</taxon>
        <taxon>Vertebrata</taxon>
        <taxon>Euteleostomi</taxon>
        <taxon>Mammalia</taxon>
        <taxon>Eutheria</taxon>
        <taxon>Laurasiatheria</taxon>
        <taxon>Artiodactyla</taxon>
        <taxon>Ruminantia</taxon>
        <taxon>Pecora</taxon>
        <taxon>Cervidae</taxon>
        <taxon>Cervinae</taxon>
        <taxon>Cervus</taxon>
    </lineage>
</organism>
<feature type="region of interest" description="Disordered" evidence="7">
    <location>
        <begin position="411"/>
        <end position="456"/>
    </location>
</feature>
<dbReference type="InterPro" id="IPR051493">
    <property type="entry name" value="CHD"/>
</dbReference>
<proteinExistence type="inferred from homology"/>
<feature type="region of interest" description="Disordered" evidence="7">
    <location>
        <begin position="1109"/>
        <end position="1161"/>
    </location>
</feature>
<evidence type="ECO:0000256" key="3">
    <source>
        <dbReference type="ARBA" id="ARBA00022853"/>
    </source>
</evidence>
<evidence type="ECO:0000313" key="10">
    <source>
        <dbReference type="Proteomes" id="UP000242450"/>
    </source>
</evidence>
<evidence type="ECO:0000259" key="8">
    <source>
        <dbReference type="SMART" id="SM00592"/>
    </source>
</evidence>
<feature type="region of interest" description="Disordered" evidence="7">
    <location>
        <begin position="556"/>
        <end position="624"/>
    </location>
</feature>
<keyword evidence="10" id="KW-1185">Reference proteome</keyword>
<dbReference type="InterPro" id="IPR006576">
    <property type="entry name" value="BRK_domain"/>
</dbReference>
<evidence type="ECO:0000256" key="4">
    <source>
        <dbReference type="ARBA" id="ARBA00023015"/>
    </source>
</evidence>
<dbReference type="OrthoDB" id="5857104at2759"/>
<dbReference type="FunFam" id="1.10.10.60:FF:000184">
    <property type="entry name" value="Chromodomain helicase DNA binding protein 6"/>
    <property type="match status" value="1"/>
</dbReference>
<feature type="compositionally biased region" description="Polar residues" evidence="7">
    <location>
        <begin position="1148"/>
        <end position="1161"/>
    </location>
</feature>
<accession>A0A212CC15</accession>
<evidence type="ECO:0000256" key="2">
    <source>
        <dbReference type="ARBA" id="ARBA00007025"/>
    </source>
</evidence>
<comment type="subcellular location">
    <subcellularLocation>
        <location evidence="1">Nucleus</location>
    </subcellularLocation>
</comment>
<dbReference type="GO" id="GO:0006325">
    <property type="term" value="P:chromatin organization"/>
    <property type="evidence" value="ECO:0007669"/>
    <property type="project" value="UniProtKB-KW"/>
</dbReference>
<feature type="compositionally biased region" description="Basic and acidic residues" evidence="7">
    <location>
        <begin position="573"/>
        <end position="592"/>
    </location>
</feature>
<feature type="compositionally biased region" description="Basic and acidic residues" evidence="7">
    <location>
        <begin position="1123"/>
        <end position="1144"/>
    </location>
</feature>
<feature type="compositionally biased region" description="Low complexity" evidence="7">
    <location>
        <begin position="890"/>
        <end position="907"/>
    </location>
</feature>
<keyword evidence="5" id="KW-0804">Transcription</keyword>
<dbReference type="SMART" id="SM00592">
    <property type="entry name" value="BRK"/>
    <property type="match status" value="1"/>
</dbReference>
<keyword evidence="4" id="KW-0805">Transcription regulation</keyword>
<dbReference type="SUPFAM" id="SSF160481">
    <property type="entry name" value="BRK domain-like"/>
    <property type="match status" value="1"/>
</dbReference>
<sequence>WTRREQADFYRTVSSFGVVYDQEKKTFDWTQFRVISRLDKKSDESLEHYFYSFVSMCRSVCRLPAWKDGGPLDPSIYVEPITEERAARTLYRIELLRKVREQVLTCPQLHERLQLCRPSLYLPVWWECGKHDRDLLIGTAKHGLNRTDYYVMTDPQLSFLDAYRNYAQHKRPDPQAPESLCCLYQTNSKLYESLAYTHMSRTSESLENEPENLVKIEGRDDHLGPPRGSLSDMTCESFISKTQDVLSLTHDESLLPGSLESMMYGKKALSQETGPFQGSPGASTESRQVTAAISAGRDGDCQPRGHEAKIASDSSFMETLEAGVAQMNIKNEKHLLMSLSKEGELSCSEAGPRPESIGRLGSNCFASPSLDPGNESGFVDMCNLSVCDSRRNMSSDQQLIDLLESKSLESKLVLGPNHSDEEDDEDENEEESLELAAGRRERLTASPLSEPTTRMAGEQSLAGFLTEEAKKGSTEARSQPLGPQGPFLPAACQCHCKHVKRWAHGLEKDEFEVEKPQAYPPDPFISKANNVTMRGEPTAVPPELFQVKQELLKEPWKESTEGNQGLPPYPEGSELKPEDMDYESKEEFDKDGNCQSQDYPGKSSEEESKSSTSGIAGDLGDDPQEARAPTIAQLLQEKTLYSFSEWPKDRVIINRLDNICHVVLKGKWPSSQQYEPVGTLPTPLLTGSAGPRSGLSEPEASEHGFSNGAALVAQMQKESFLAPVFTKDEQKHRRPYEFEVERDSKTRSLEQFPAPHGHPPIVLNGWHGESAIDLSCPSEGSPGATSPFPVGASTPKMGAIGSLQGALGMDLSGILQAGLIHPVTGQIVNGSLRRDDAASRRRRGRRKHVDGGVDLIFLKEQTLQAGILEVHEDPGQAPLSTPHPPEGPVPATSIPEPTPAASSPAEKAIPSKSLLDWLRQQADCSLEVPGFGTNFSDKPKQRRPRCKEPGTLDVTSLSGEERVPAVPKEPGLRGFLPENKFNHTLPEPVLRDTGPRRRGRRPRSELLKTPALVADTPSGMGPLFMNGLIAGMDLVGLQNMRNVPGIPLTGLVGFPAGFAAMPPGEEVKSTLSMLPMVLPGMAAVPQMFGVGGLLNAPMATTCASAVPAPLSSTTKGGASAAEKTAEDQPGSHDVKTDPSAEDKPGPSPFSSDQPEPAITTSSPVAFNPFLIPGVSPGLIYPSMFLSPGMGMALPAMQQARHSEAAGLESQRRKRKKTKGDTPNPNPEPVPGPEREPGSEQSCPEPRAPAPPDREHAAQAREGGPQDSLGDTN</sequence>
<dbReference type="EMBL" id="MKHE01000023">
    <property type="protein sequence ID" value="OWK03527.1"/>
    <property type="molecule type" value="Genomic_DNA"/>
</dbReference>